<keyword evidence="2" id="KW-0560">Oxidoreductase</keyword>
<proteinExistence type="predicted"/>
<dbReference type="Pfam" id="PF01494">
    <property type="entry name" value="FAD_binding_3"/>
    <property type="match status" value="1"/>
</dbReference>
<dbReference type="Proteomes" id="UP001074726">
    <property type="component" value="Unassembled WGS sequence"/>
</dbReference>
<evidence type="ECO:0000313" key="2">
    <source>
        <dbReference type="EMBL" id="MCY4725501.1"/>
    </source>
</evidence>
<dbReference type="PANTHER" id="PTHR42685:SF22">
    <property type="entry name" value="CONDITIONED MEDIUM FACTOR RECEPTOR 1"/>
    <property type="match status" value="1"/>
</dbReference>
<dbReference type="EMBL" id="JAPPUX010000001">
    <property type="protein sequence ID" value="MCY4725501.1"/>
    <property type="molecule type" value="Genomic_DNA"/>
</dbReference>
<comment type="caution">
    <text evidence="2">The sequence shown here is derived from an EMBL/GenBank/DDBJ whole genome shotgun (WGS) entry which is preliminary data.</text>
</comment>
<dbReference type="Gene3D" id="3.50.50.60">
    <property type="entry name" value="FAD/NAD(P)-binding domain"/>
    <property type="match status" value="1"/>
</dbReference>
<sequence length="393" mass="41354">MSSPTRAVDVVVVGGRVAGASTALLLARAGLSVALVDRGRRGSDTLSTHALMRGGVLQLSRWGVLASVVAAGTPAVRRTLFRYADGEVADVAIRPRAGVDALYAPRRHLLDRLLVEAAEEAGVRVLHEATVTSLHRDRSGRVAGVAGRTGSGARVDLTAGLTIGADGIRSRVAEQVGARTTWQGRSASAVLYRYVDDPLADGFEWTYGTGAGAGIIPTDDGASCLFVATTPARMRRVRRLGVEQAFTELLVAAGHAAAERASGLRPVSPVRGWGGVPGFARASSGPGWALVGDAGCFKDPITSHGITDALRDAELLAREVLAGHSGAVPERRALARYEATRDRLSRDLVEVTEQVAAYDWDPPGVRSLLRRFSAAMADEVDHLERLDPVGSAH</sequence>
<dbReference type="RefSeq" id="WP_268110301.1">
    <property type="nucleotide sequence ID" value="NZ_JAPPUX010000001.1"/>
</dbReference>
<gene>
    <name evidence="2" type="ORF">NYO98_04350</name>
</gene>
<feature type="domain" description="FAD-binding" evidence="1">
    <location>
        <begin position="8"/>
        <end position="350"/>
    </location>
</feature>
<keyword evidence="2" id="KW-0503">Monooxygenase</keyword>
<accession>A0ABT4CAT9</accession>
<evidence type="ECO:0000313" key="3">
    <source>
        <dbReference type="Proteomes" id="UP001074726"/>
    </source>
</evidence>
<dbReference type="GO" id="GO:0004497">
    <property type="term" value="F:monooxygenase activity"/>
    <property type="evidence" value="ECO:0007669"/>
    <property type="project" value="UniProtKB-KW"/>
</dbReference>
<dbReference type="InterPro" id="IPR002938">
    <property type="entry name" value="FAD-bd"/>
</dbReference>
<evidence type="ECO:0000259" key="1">
    <source>
        <dbReference type="Pfam" id="PF01494"/>
    </source>
</evidence>
<keyword evidence="3" id="KW-1185">Reference proteome</keyword>
<dbReference type="SUPFAM" id="SSF51905">
    <property type="entry name" value="FAD/NAD(P)-binding domain"/>
    <property type="match status" value="1"/>
</dbReference>
<reference evidence="2" key="1">
    <citation type="submission" date="2022-08" db="EMBL/GenBank/DDBJ databases">
        <title>Genome sequencing of Nocardioides sp. STR2.</title>
        <authorList>
            <person name="So Y."/>
        </authorList>
    </citation>
    <scope>NUCLEOTIDE SEQUENCE</scope>
    <source>
        <strain evidence="2">STR2</strain>
    </source>
</reference>
<dbReference type="PRINTS" id="PR00420">
    <property type="entry name" value="RNGMNOXGNASE"/>
</dbReference>
<organism evidence="2 3">
    <name type="scientific">Nocardioides pini</name>
    <dbReference type="NCBI Taxonomy" id="2975053"/>
    <lineage>
        <taxon>Bacteria</taxon>
        <taxon>Bacillati</taxon>
        <taxon>Actinomycetota</taxon>
        <taxon>Actinomycetes</taxon>
        <taxon>Propionibacteriales</taxon>
        <taxon>Nocardioidaceae</taxon>
        <taxon>Nocardioides</taxon>
    </lineage>
</organism>
<protein>
    <submittedName>
        <fullName evidence="2">FAD-dependent monooxygenase</fullName>
    </submittedName>
</protein>
<dbReference type="PANTHER" id="PTHR42685">
    <property type="entry name" value="GERANYLGERANYL DIPHOSPHATE REDUCTASE"/>
    <property type="match status" value="1"/>
</dbReference>
<name>A0ABT4CAT9_9ACTN</name>
<dbReference type="InterPro" id="IPR036188">
    <property type="entry name" value="FAD/NAD-bd_sf"/>
</dbReference>
<dbReference type="InterPro" id="IPR050407">
    <property type="entry name" value="Geranylgeranyl_reductase"/>
</dbReference>